<organism evidence="3">
    <name type="scientific">Polynucleobacter necessarius subsp. necessarius (strain STIR1)</name>
    <dbReference type="NCBI Taxonomy" id="452638"/>
    <lineage>
        <taxon>Bacteria</taxon>
        <taxon>Pseudomonadati</taxon>
        <taxon>Pseudomonadota</taxon>
        <taxon>Betaproteobacteria</taxon>
        <taxon>Burkholderiales</taxon>
        <taxon>Burkholderiaceae</taxon>
        <taxon>Polynucleobacter</taxon>
    </lineage>
</organism>
<keyword evidence="2" id="KW-1133">Transmembrane helix</keyword>
<dbReference type="EMBL" id="CP001010">
    <property type="protein sequence ID" value="ACB43960.1"/>
    <property type="molecule type" value="Genomic_DNA"/>
</dbReference>
<dbReference type="STRING" id="452638.Pnec_0734"/>
<feature type="region of interest" description="Disordered" evidence="1">
    <location>
        <begin position="143"/>
        <end position="169"/>
    </location>
</feature>
<proteinExistence type="predicted"/>
<evidence type="ECO:0000256" key="2">
    <source>
        <dbReference type="SAM" id="Phobius"/>
    </source>
</evidence>
<gene>
    <name evidence="3" type="ordered locus">Pnec_0734</name>
</gene>
<evidence type="ECO:0000256" key="1">
    <source>
        <dbReference type="SAM" id="MobiDB-lite"/>
    </source>
</evidence>
<dbReference type="Gene3D" id="3.30.70.60">
    <property type="match status" value="1"/>
</dbReference>
<dbReference type="InterPro" id="IPR014717">
    <property type="entry name" value="Transl_elong_EF1B/ribsomal_bS6"/>
</dbReference>
<dbReference type="AlphaFoldDB" id="B1XUD3"/>
<protein>
    <submittedName>
        <fullName evidence="3">Uncharacterized protein</fullName>
    </submittedName>
</protein>
<evidence type="ECO:0000313" key="3">
    <source>
        <dbReference type="EMBL" id="ACB43960.1"/>
    </source>
</evidence>
<reference evidence="3" key="1">
    <citation type="submission" date="2008-03" db="EMBL/GenBank/DDBJ databases">
        <title>Complete sequence of Polynucleobacter necessarius STIR1.</title>
        <authorList>
            <consortium name="US DOE Joint Genome Institute"/>
            <person name="Copeland A."/>
            <person name="Lucas S."/>
            <person name="Lapidus A."/>
            <person name="Barry K."/>
            <person name="Detter J.C."/>
            <person name="Glavina del Rio T."/>
            <person name="Hammon N."/>
            <person name="Israni S."/>
            <person name="Dalin E."/>
            <person name="Tice H."/>
            <person name="Pitluck S."/>
            <person name="Chain P."/>
            <person name="Malfatti S."/>
            <person name="Shin M."/>
            <person name="Vergez L."/>
            <person name="Schmutz J."/>
            <person name="Larimer F."/>
            <person name="Land M."/>
            <person name="Hauser L."/>
            <person name="Kyrpides N."/>
            <person name="Kim E."/>
            <person name="Hahn M."/>
            <person name="Richardson P."/>
        </authorList>
    </citation>
    <scope>NUCLEOTIDE SEQUENCE [LARGE SCALE GENOMIC DNA]</scope>
    <source>
        <strain evidence="3">STIR1</strain>
    </source>
</reference>
<sequence>MMNLSELKNIDIGTLLRSLLSNRTSLIRGPYAKVILWGLFGFLLFFSYIYFVFWPNLEQRQEMQRKVDAIPEMEAKLHQLDFANLKASDELHQSERSYAELNQLFSVESELEELCQRLSMMASFQGMVISSLTKEGEDAIYAGGKQVPSGATTPPQNPNDPNAKAPQGPPLFYRIKLRVELTGQYGRYMRYRKLLSEFDKSINIDKEQITLVPNDNRGMVVVKSQLSTFRLPNKLNTKSATAQQSSYSLPFIGGQYTSLSAVYYPNSAMRFMKVAAPVEEVIVPASSSADSKVTNSQERDPFARLSSGMIEGGRDPRVSPLVMANPQSYMITGVIVSSSIKAAMIRTDFRENYVVKVGDCLGNQGGIVTDIDMDGIVLKQPNGKIRIYVQSQSGQQPGSSNSGITR</sequence>
<keyword evidence="2" id="KW-0812">Transmembrane</keyword>
<dbReference type="HOGENOM" id="CLU_677674_0_0_4"/>
<accession>B1XUD3</accession>
<feature type="transmembrane region" description="Helical" evidence="2">
    <location>
        <begin position="34"/>
        <end position="57"/>
    </location>
</feature>
<keyword evidence="2" id="KW-0472">Membrane</keyword>
<name>B1XUD3_POLNS</name>
<dbReference type="OrthoDB" id="9126235at2"/>
<dbReference type="Gene3D" id="2.30.30.830">
    <property type="match status" value="1"/>
</dbReference>
<dbReference type="KEGG" id="pne:Pnec_0734"/>